<dbReference type="GeneID" id="301815489"/>
<evidence type="ECO:0000313" key="3">
    <source>
        <dbReference type="Proteomes" id="UP000011841"/>
    </source>
</evidence>
<dbReference type="EMBL" id="AP012603">
    <property type="protein sequence ID" value="BAM87557.1"/>
    <property type="molecule type" value="Genomic_DNA"/>
</dbReference>
<dbReference type="KEGG" id="aol:S58_15490"/>
<sequence length="280" mass="31558">MPSDLPISDGCIDEIEREGFAILEVPGAFQDLIKPAFEAGDRFFEADLTSKLRDRLPLDNGYRPYGTEYSASSSHLDEVESFTVSYRVPSPERKLSTLANSLHIAMLPVFDSFERVAEDIASRLAVRFGNYDNQTDLLGSFKKWSLLQFNYSRPSLTKADFINDLHEDGCLLTVMSIAEAGLELQSGSDFRPVTPSGRHILVMAGEILWLMTAGAISPAYHRVRKIESHSSRRSILFFADMNPARCRPWRLSDINRSVNIGERVLKNSERFGLSEWISDQ</sequence>
<dbReference type="RefSeq" id="WP_015664687.1">
    <property type="nucleotide sequence ID" value="NC_020453.1"/>
</dbReference>
<dbReference type="Gene3D" id="2.60.120.330">
    <property type="entry name" value="B-lactam Antibiotic, Isopenicillin N Synthase, Chain"/>
    <property type="match status" value="1"/>
</dbReference>
<organism evidence="2 3">
    <name type="scientific">Bradyrhizobium oligotrophicum S58</name>
    <dbReference type="NCBI Taxonomy" id="1245469"/>
    <lineage>
        <taxon>Bacteria</taxon>
        <taxon>Pseudomonadati</taxon>
        <taxon>Pseudomonadota</taxon>
        <taxon>Alphaproteobacteria</taxon>
        <taxon>Hyphomicrobiales</taxon>
        <taxon>Nitrobacteraceae</taxon>
        <taxon>Bradyrhizobium</taxon>
    </lineage>
</organism>
<evidence type="ECO:0000313" key="2">
    <source>
        <dbReference type="EMBL" id="BAM87557.1"/>
    </source>
</evidence>
<dbReference type="HOGENOM" id="CLU_083828_0_0_5"/>
<dbReference type="eggNOG" id="COG3491">
    <property type="taxonomic scope" value="Bacteria"/>
</dbReference>
<feature type="domain" description="Isopenicillin N synthase-like Fe(2+) 2OG dioxygenase" evidence="1">
    <location>
        <begin position="166"/>
        <end position="239"/>
    </location>
</feature>
<dbReference type="Pfam" id="PF03171">
    <property type="entry name" value="2OG-FeII_Oxy"/>
    <property type="match status" value="1"/>
</dbReference>
<protein>
    <submittedName>
        <fullName evidence="2">2OG-Fe(II) oxygenase</fullName>
    </submittedName>
</protein>
<dbReference type="Proteomes" id="UP000011841">
    <property type="component" value="Chromosome"/>
</dbReference>
<name>M4Z3V6_9BRAD</name>
<dbReference type="InterPro" id="IPR044861">
    <property type="entry name" value="IPNS-like_FE2OG_OXY"/>
</dbReference>
<reference evidence="2 3" key="1">
    <citation type="journal article" date="2013" name="Appl. Environ. Microbiol.">
        <title>Genome analysis suggests that the soil oligotrophic bacterium Agromonas oligotrophica (Bradyrhizobium oligotrophicum) is a nitrogen-fixing symbiont of Aeschynomene indica.</title>
        <authorList>
            <person name="Okubo T."/>
            <person name="Fukushima S."/>
            <person name="Itakura M."/>
            <person name="Oshima K."/>
            <person name="Longtonglang A."/>
            <person name="Teaumroong N."/>
            <person name="Mitsui H."/>
            <person name="Hattori M."/>
            <person name="Hattori R."/>
            <person name="Hattori T."/>
            <person name="Minamisawa K."/>
        </authorList>
    </citation>
    <scope>NUCLEOTIDE SEQUENCE [LARGE SCALE GENOMIC DNA]</scope>
    <source>
        <strain evidence="2 3">S58</strain>
    </source>
</reference>
<dbReference type="PANTHER" id="PTHR47990">
    <property type="entry name" value="2-OXOGLUTARATE (2OG) AND FE(II)-DEPENDENT OXYGENASE SUPERFAMILY PROTEIN-RELATED"/>
    <property type="match status" value="1"/>
</dbReference>
<keyword evidence="3" id="KW-1185">Reference proteome</keyword>
<dbReference type="InterPro" id="IPR050231">
    <property type="entry name" value="Iron_ascorbate_oxido_reductase"/>
</dbReference>
<accession>M4Z3V6</accession>
<gene>
    <name evidence="2" type="ORF">S58_15490</name>
</gene>
<dbReference type="STRING" id="1245469.S58_15490"/>
<proteinExistence type="predicted"/>
<dbReference type="InterPro" id="IPR027443">
    <property type="entry name" value="IPNS-like_sf"/>
</dbReference>
<evidence type="ECO:0000259" key="1">
    <source>
        <dbReference type="Pfam" id="PF03171"/>
    </source>
</evidence>
<dbReference type="AlphaFoldDB" id="M4Z3V6"/>
<dbReference type="OrthoDB" id="21825at2"/>
<dbReference type="SUPFAM" id="SSF51197">
    <property type="entry name" value="Clavaminate synthase-like"/>
    <property type="match status" value="1"/>
</dbReference>